<sequence length="293" mass="32299">MKAKVCFEVAPPLLEIWSRVWTRIQRVYAWQTGAQNNALHVSRSAFVGPAKRASSSRCRKMISQSFMGNARRPSKLGGLSSPGGNLLLVGEDSRNQRRSVWTEEKSIFIIVFFLNQLYFPLTEYGTLGTPLVQTPPSSCPKVTWGRHHSGKSASNRWSHVSPGESADGYAPISELVYHLNGASLSPMGQNTDGDNGWDRWHVLSGREYRRVLELELDDDDDSSIDEGDYEKPEESGRKRKPEPPRGAPKKTKKTATQKKPAVASKKPTAAQKPTALQEARKAALKSARAAGGA</sequence>
<feature type="region of interest" description="Disordered" evidence="1">
    <location>
        <begin position="219"/>
        <end position="293"/>
    </location>
</feature>
<reference evidence="2" key="1">
    <citation type="submission" date="2023-03" db="EMBL/GenBank/DDBJ databases">
        <title>Massive genome expansion in bonnet fungi (Mycena s.s.) driven by repeated elements and novel gene families across ecological guilds.</title>
        <authorList>
            <consortium name="Lawrence Berkeley National Laboratory"/>
            <person name="Harder C.B."/>
            <person name="Miyauchi S."/>
            <person name="Viragh M."/>
            <person name="Kuo A."/>
            <person name="Thoen E."/>
            <person name="Andreopoulos B."/>
            <person name="Lu D."/>
            <person name="Skrede I."/>
            <person name="Drula E."/>
            <person name="Henrissat B."/>
            <person name="Morin E."/>
            <person name="Kohler A."/>
            <person name="Barry K."/>
            <person name="LaButti K."/>
            <person name="Morin E."/>
            <person name="Salamov A."/>
            <person name="Lipzen A."/>
            <person name="Mereny Z."/>
            <person name="Hegedus B."/>
            <person name="Baldrian P."/>
            <person name="Stursova M."/>
            <person name="Weitz H."/>
            <person name="Taylor A."/>
            <person name="Grigoriev I.V."/>
            <person name="Nagy L.G."/>
            <person name="Martin F."/>
            <person name="Kauserud H."/>
        </authorList>
    </citation>
    <scope>NUCLEOTIDE SEQUENCE</scope>
    <source>
        <strain evidence="2">CBHHK002</strain>
    </source>
</reference>
<proteinExistence type="predicted"/>
<comment type="caution">
    <text evidence="2">The sequence shown here is derived from an EMBL/GenBank/DDBJ whole genome shotgun (WGS) entry which is preliminary data.</text>
</comment>
<feature type="region of interest" description="Disordered" evidence="1">
    <location>
        <begin position="141"/>
        <end position="163"/>
    </location>
</feature>
<gene>
    <name evidence="2" type="ORF">DFH08DRAFT_941545</name>
</gene>
<organism evidence="2 3">
    <name type="scientific">Mycena albidolilacea</name>
    <dbReference type="NCBI Taxonomy" id="1033008"/>
    <lineage>
        <taxon>Eukaryota</taxon>
        <taxon>Fungi</taxon>
        <taxon>Dikarya</taxon>
        <taxon>Basidiomycota</taxon>
        <taxon>Agaricomycotina</taxon>
        <taxon>Agaricomycetes</taxon>
        <taxon>Agaricomycetidae</taxon>
        <taxon>Agaricales</taxon>
        <taxon>Marasmiineae</taxon>
        <taxon>Mycenaceae</taxon>
        <taxon>Mycena</taxon>
    </lineage>
</organism>
<feature type="compositionally biased region" description="Basic residues" evidence="1">
    <location>
        <begin position="247"/>
        <end position="256"/>
    </location>
</feature>
<feature type="compositionally biased region" description="Acidic residues" evidence="1">
    <location>
        <begin position="219"/>
        <end position="228"/>
    </location>
</feature>
<keyword evidence="3" id="KW-1185">Reference proteome</keyword>
<feature type="compositionally biased region" description="Low complexity" evidence="1">
    <location>
        <begin position="284"/>
        <end position="293"/>
    </location>
</feature>
<dbReference type="EMBL" id="JARIHO010000047">
    <property type="protein sequence ID" value="KAJ7323266.1"/>
    <property type="molecule type" value="Genomic_DNA"/>
</dbReference>
<evidence type="ECO:0000313" key="2">
    <source>
        <dbReference type="EMBL" id="KAJ7323266.1"/>
    </source>
</evidence>
<accession>A0AAD7EGQ2</accession>
<evidence type="ECO:0000313" key="3">
    <source>
        <dbReference type="Proteomes" id="UP001218218"/>
    </source>
</evidence>
<evidence type="ECO:0000256" key="1">
    <source>
        <dbReference type="SAM" id="MobiDB-lite"/>
    </source>
</evidence>
<dbReference type="AlphaFoldDB" id="A0AAD7EGQ2"/>
<dbReference type="Proteomes" id="UP001218218">
    <property type="component" value="Unassembled WGS sequence"/>
</dbReference>
<protein>
    <submittedName>
        <fullName evidence="2">Uncharacterized protein</fullName>
    </submittedName>
</protein>
<name>A0AAD7EGQ2_9AGAR</name>